<protein>
    <submittedName>
        <fullName evidence="1">Uncharacterized protein</fullName>
    </submittedName>
</protein>
<comment type="caution">
    <text evidence="1">The sequence shown here is derived from an EMBL/GenBank/DDBJ whole genome shotgun (WGS) entry which is preliminary data.</text>
</comment>
<sequence length="98" mass="11349">MGVLRIMQEKGGWAGRKMFSLLNREYSSPWHTYAHDQIQISSISLSNRVPTCPVTVYRVVLNKRVNGELAIKRLVHLPVCQALPAIQRDDRIRSRRKH</sequence>
<proteinExistence type="predicted"/>
<organism evidence="1 2">
    <name type="scientific">Xylocopa violacea</name>
    <name type="common">Violet carpenter bee</name>
    <name type="synonym">Apis violacea</name>
    <dbReference type="NCBI Taxonomy" id="135666"/>
    <lineage>
        <taxon>Eukaryota</taxon>
        <taxon>Metazoa</taxon>
        <taxon>Ecdysozoa</taxon>
        <taxon>Arthropoda</taxon>
        <taxon>Hexapoda</taxon>
        <taxon>Insecta</taxon>
        <taxon>Pterygota</taxon>
        <taxon>Neoptera</taxon>
        <taxon>Endopterygota</taxon>
        <taxon>Hymenoptera</taxon>
        <taxon>Apocrita</taxon>
        <taxon>Aculeata</taxon>
        <taxon>Apoidea</taxon>
        <taxon>Anthophila</taxon>
        <taxon>Apidae</taxon>
        <taxon>Xylocopa</taxon>
        <taxon>Xylocopa</taxon>
    </lineage>
</organism>
<reference evidence="1 2" key="1">
    <citation type="submission" date="2024-08" db="EMBL/GenBank/DDBJ databases">
        <authorList>
            <person name="Will J Nash"/>
            <person name="Angela Man"/>
            <person name="Seanna McTaggart"/>
            <person name="Kendall Baker"/>
            <person name="Tom Barker"/>
            <person name="Leah Catchpole"/>
            <person name="Alex Durrant"/>
            <person name="Karim Gharbi"/>
            <person name="Naomi Irish"/>
            <person name="Gemy Kaithakottil"/>
            <person name="Debby Ku"/>
            <person name="Aaliyah Providence"/>
            <person name="Felix Shaw"/>
            <person name="David Swarbreck"/>
            <person name="Chris Watkins"/>
            <person name="Ann M. McCartney"/>
            <person name="Giulio Formenti"/>
            <person name="Alice Mouton"/>
            <person name="Noel Vella"/>
            <person name="Bjorn M von Reumont"/>
            <person name="Adriana Vella"/>
            <person name="Wilfried Haerty"/>
        </authorList>
    </citation>
    <scope>NUCLEOTIDE SEQUENCE [LARGE SCALE GENOMIC DNA]</scope>
</reference>
<evidence type="ECO:0000313" key="1">
    <source>
        <dbReference type="EMBL" id="CAL7944231.1"/>
    </source>
</evidence>
<accession>A0ABP1NT67</accession>
<name>A0ABP1NT67_XYLVO</name>
<dbReference type="Proteomes" id="UP001642520">
    <property type="component" value="Unassembled WGS sequence"/>
</dbReference>
<dbReference type="EMBL" id="CAXAJV020001293">
    <property type="protein sequence ID" value="CAL7944231.1"/>
    <property type="molecule type" value="Genomic_DNA"/>
</dbReference>
<gene>
    <name evidence="1" type="ORF">XYLVIOL_LOCUS6535</name>
</gene>
<keyword evidence="2" id="KW-1185">Reference proteome</keyword>
<evidence type="ECO:0000313" key="2">
    <source>
        <dbReference type="Proteomes" id="UP001642520"/>
    </source>
</evidence>